<feature type="compositionally biased region" description="Polar residues" evidence="4">
    <location>
        <begin position="280"/>
        <end position="299"/>
    </location>
</feature>
<dbReference type="InterPro" id="IPR005172">
    <property type="entry name" value="CRC"/>
</dbReference>
<name>A0A0P1AXL7_PLAHL</name>
<dbReference type="Proteomes" id="UP000054928">
    <property type="component" value="Unassembled WGS sequence"/>
</dbReference>
<dbReference type="SMART" id="SM01114">
    <property type="entry name" value="CXC"/>
    <property type="match status" value="2"/>
</dbReference>
<evidence type="ECO:0000256" key="2">
    <source>
        <dbReference type="ARBA" id="ARBA00007267"/>
    </source>
</evidence>
<dbReference type="EMBL" id="CCYD01002047">
    <property type="protein sequence ID" value="CEG46336.1"/>
    <property type="molecule type" value="Genomic_DNA"/>
</dbReference>
<protein>
    <submittedName>
        <fullName evidence="6">Metallothionein-like protein</fullName>
    </submittedName>
</protein>
<dbReference type="GO" id="GO:0006355">
    <property type="term" value="P:regulation of DNA-templated transcription"/>
    <property type="evidence" value="ECO:0007669"/>
    <property type="project" value="TreeGrafter"/>
</dbReference>
<feature type="domain" description="CRC" evidence="5">
    <location>
        <begin position="579"/>
        <end position="736"/>
    </location>
</feature>
<feature type="compositionally biased region" description="Polar residues" evidence="4">
    <location>
        <begin position="428"/>
        <end position="441"/>
    </location>
</feature>
<dbReference type="OMA" id="DTVWDHA"/>
<sequence length="1008" mass="111014">MIKSNIKCTKNGNAEHGIQVTNRRQTEVTQPEQEPELLVELQQMQTPNHDDAFNNVSCDVLSHESDCDYLPMNSTMTFLTPSPYRRDLANPTVDMAMARPTITSAKCTHSKMPELSLKSSGLMTPHPPETFNLINQETEAVTSYKEKHKLPPRKTATLATSPQSLSPFKKQQLLARPLMEDFERSGENESCTTGQEVIESPIISDKQVATCSSLLNAEDIHSFSPLLPIDEFDNNFMSVKLSPLVALSSYVFPRLLPPSLEREQHLPASITGTRDGISINPRTHNKIANSDQSTGGGTDSISCSADGLASYELFRNSFPNIQALTSTTPGKEERLKLNNNSVMKMKLHTSFASSPTLLDLHSTREFQAINNNLKRKKCIRRRKADDSKLHNVQRKLLPTPVKIAAKHRSTRSPLQPWNGQTRDAHQFKTPTPRKSTTCQKVTRSSPVVCKLSPATEPDTPLTNPANTINKRRGAQCVSMPVSKISRSAYNTRRLPLKVELAIAPSSTPNKQRKRREIPIATTRYTPSPPCTTIDSDMSTFKNSLHQTPTLIEVSTALHLSESKASLGSTVKTVPAQAQIKAPCNCKKSKCLKLYCECFASGGYCNASCKCLDCANISIKEDIRQQAIASRLEKNPNAFKPKIGANPTIIAASANGRRLSVSKSMESHSSRNDSLSPPSTLHLRQHLLSATLLATKMHKHGCHCKKSACQKKYCECFQAGVPCGENCRCIECKNQALCTHTNDGMAAVSNAETASNELEETFVSPVPQVVRKRMRLDREKREKDSSSPFKASLGRHRGHTELLLSRLSSTSSFSNSDDSSVCGRVTFIPKNSPNAQCGTKGFQKMSPIRGTGDTHQVGTSGAAHDLLLLKERDAYNDKIGNISGKAALSAALRSSSKAEQVFVLPLFGSNLIPVESDVSAKIFGFLTNADLHNASLVCHLWNQVALSDIVWDHANFVPTEANVAQHMRQKMFMETSSVKLESSVVGSRSRRRIVSFERERSLAVLSTLR</sequence>
<accession>A0A0P1AXL7</accession>
<proteinExistence type="inferred from homology"/>
<dbReference type="GeneID" id="36397795"/>
<evidence type="ECO:0000259" key="5">
    <source>
        <dbReference type="PROSITE" id="PS51634"/>
    </source>
</evidence>
<dbReference type="Gene3D" id="1.20.1280.50">
    <property type="match status" value="1"/>
</dbReference>
<organism evidence="6 7">
    <name type="scientific">Plasmopara halstedii</name>
    <name type="common">Downy mildew of sunflower</name>
    <dbReference type="NCBI Taxonomy" id="4781"/>
    <lineage>
        <taxon>Eukaryota</taxon>
        <taxon>Sar</taxon>
        <taxon>Stramenopiles</taxon>
        <taxon>Oomycota</taxon>
        <taxon>Peronosporomycetes</taxon>
        <taxon>Peronosporales</taxon>
        <taxon>Peronosporaceae</taxon>
        <taxon>Plasmopara</taxon>
    </lineage>
</organism>
<reference evidence="7" key="1">
    <citation type="submission" date="2014-09" db="EMBL/GenBank/DDBJ databases">
        <authorList>
            <person name="Sharma Rahul"/>
            <person name="Thines Marco"/>
        </authorList>
    </citation>
    <scope>NUCLEOTIDE SEQUENCE [LARGE SCALE GENOMIC DNA]</scope>
</reference>
<dbReference type="SUPFAM" id="SSF81383">
    <property type="entry name" value="F-box domain"/>
    <property type="match status" value="1"/>
</dbReference>
<dbReference type="PANTHER" id="PTHR12446">
    <property type="entry name" value="TESMIN/TSO1-RELATED"/>
    <property type="match status" value="1"/>
</dbReference>
<feature type="region of interest" description="Disordered" evidence="4">
    <location>
        <begin position="271"/>
        <end position="299"/>
    </location>
</feature>
<dbReference type="GO" id="GO:0005634">
    <property type="term" value="C:nucleus"/>
    <property type="evidence" value="ECO:0007669"/>
    <property type="project" value="UniProtKB-SubCell"/>
</dbReference>
<evidence type="ECO:0000256" key="3">
    <source>
        <dbReference type="ARBA" id="ARBA00023242"/>
    </source>
</evidence>
<dbReference type="InterPro" id="IPR001810">
    <property type="entry name" value="F-box_dom"/>
</dbReference>
<dbReference type="RefSeq" id="XP_024582705.1">
    <property type="nucleotide sequence ID" value="XM_024717181.1"/>
</dbReference>
<evidence type="ECO:0000313" key="7">
    <source>
        <dbReference type="Proteomes" id="UP000054928"/>
    </source>
</evidence>
<dbReference type="Pfam" id="PF03638">
    <property type="entry name" value="TCR"/>
    <property type="match status" value="2"/>
</dbReference>
<dbReference type="STRING" id="4781.A0A0P1AXL7"/>
<dbReference type="PROSITE" id="PS51634">
    <property type="entry name" value="CRC"/>
    <property type="match status" value="1"/>
</dbReference>
<comment type="subcellular location">
    <subcellularLocation>
        <location evidence="1">Nucleus</location>
    </subcellularLocation>
</comment>
<feature type="region of interest" description="Disordered" evidence="4">
    <location>
        <begin position="406"/>
        <end position="441"/>
    </location>
</feature>
<evidence type="ECO:0000313" key="6">
    <source>
        <dbReference type="EMBL" id="CEG46336.1"/>
    </source>
</evidence>
<keyword evidence="7" id="KW-1185">Reference proteome</keyword>
<evidence type="ECO:0000256" key="1">
    <source>
        <dbReference type="ARBA" id="ARBA00004123"/>
    </source>
</evidence>
<dbReference type="InterPro" id="IPR028307">
    <property type="entry name" value="Lin-54_fam"/>
</dbReference>
<dbReference type="AlphaFoldDB" id="A0A0P1AXL7"/>
<feature type="compositionally biased region" description="Polar residues" evidence="4">
    <location>
        <begin position="411"/>
        <end position="421"/>
    </location>
</feature>
<dbReference type="Pfam" id="PF12937">
    <property type="entry name" value="F-box-like"/>
    <property type="match status" value="1"/>
</dbReference>
<dbReference type="OrthoDB" id="6283463at2759"/>
<comment type="similarity">
    <text evidence="2">Belongs to the lin-54 family.</text>
</comment>
<evidence type="ECO:0000256" key="4">
    <source>
        <dbReference type="SAM" id="MobiDB-lite"/>
    </source>
</evidence>
<dbReference type="PANTHER" id="PTHR12446:SF34">
    <property type="entry name" value="PROTEIN LIN-54 HOMOLOG"/>
    <property type="match status" value="1"/>
</dbReference>
<keyword evidence="3" id="KW-0539">Nucleus</keyword>
<dbReference type="InterPro" id="IPR033467">
    <property type="entry name" value="Tesmin/TSO1-like_CXC"/>
</dbReference>
<dbReference type="InterPro" id="IPR036047">
    <property type="entry name" value="F-box-like_dom_sf"/>
</dbReference>